<evidence type="ECO:0000313" key="4">
    <source>
        <dbReference type="EMBL" id="QLG27809.1"/>
    </source>
</evidence>
<evidence type="ECO:0000259" key="3">
    <source>
        <dbReference type="Pfam" id="PF01557"/>
    </source>
</evidence>
<dbReference type="RefSeq" id="WP_179169384.1">
    <property type="nucleotide sequence ID" value="NZ_CP058529.1"/>
</dbReference>
<dbReference type="InterPro" id="IPR011234">
    <property type="entry name" value="Fumarylacetoacetase-like_C"/>
</dbReference>
<dbReference type="Gene3D" id="3.90.850.10">
    <property type="entry name" value="Fumarylacetoacetase-like, C-terminal domain"/>
    <property type="match status" value="1"/>
</dbReference>
<dbReference type="KEGG" id="halg:HUG10_09705"/>
<dbReference type="GO" id="GO:0044281">
    <property type="term" value="P:small molecule metabolic process"/>
    <property type="evidence" value="ECO:0007669"/>
    <property type="project" value="UniProtKB-ARBA"/>
</dbReference>
<keyword evidence="2" id="KW-0479">Metal-binding</keyword>
<proteinExistence type="inferred from homology"/>
<evidence type="ECO:0000313" key="5">
    <source>
        <dbReference type="Proteomes" id="UP000509750"/>
    </source>
</evidence>
<dbReference type="SUPFAM" id="SSF56529">
    <property type="entry name" value="FAH"/>
    <property type="match status" value="1"/>
</dbReference>
<accession>A0A7D5GXI0</accession>
<sequence>MQYYQVDTPDVGLVVRADDRTYDLGTSDTPVESFRELANASRLSGTGLTEITERLTSSAEELPATGIEDDLVRPLSPDEVWAAGVTYEISEAAREEESDRPDVYMDVYNSDRPELFFKATASRTVGPGEQVGIRSDSTWDVPEPELGIVLYRGETVGYTIGNDMSSRSIEGENPLFLPQAKVYDRCCSLGPGITPVDAVPDPHDLTMNMTITRDGESLYDDGTSTAKMHRTCEELVSYFTRHNAVPELAVLMTGTSLVPEDDFTLREGDTVTISIDSLGELVNEVTVV</sequence>
<reference evidence="4 5" key="1">
    <citation type="submission" date="2020-07" db="EMBL/GenBank/DDBJ databases">
        <title>Gai3-2, isolated from salt lake.</title>
        <authorList>
            <person name="Cui H."/>
            <person name="Shi X."/>
        </authorList>
    </citation>
    <scope>NUCLEOTIDE SEQUENCE [LARGE SCALE GENOMIC DNA]</scope>
    <source>
        <strain evidence="4 5">Gai3-2</strain>
    </source>
</reference>
<dbReference type="InterPro" id="IPR051121">
    <property type="entry name" value="FAH"/>
</dbReference>
<evidence type="ECO:0000256" key="2">
    <source>
        <dbReference type="ARBA" id="ARBA00022723"/>
    </source>
</evidence>
<keyword evidence="5" id="KW-1185">Reference proteome</keyword>
<gene>
    <name evidence="4" type="ORF">HUG10_09705</name>
</gene>
<dbReference type="PANTHER" id="PTHR42796">
    <property type="entry name" value="FUMARYLACETOACETATE HYDROLASE DOMAIN-CONTAINING PROTEIN 2A-RELATED"/>
    <property type="match status" value="1"/>
</dbReference>
<dbReference type="GO" id="GO:0016787">
    <property type="term" value="F:hydrolase activity"/>
    <property type="evidence" value="ECO:0007669"/>
    <property type="project" value="UniProtKB-KW"/>
</dbReference>
<dbReference type="PANTHER" id="PTHR42796:SF7">
    <property type="entry name" value="2-DEHYDRO-3-DEOXY-D-ARABINONATE DEHYDRATASE"/>
    <property type="match status" value="1"/>
</dbReference>
<dbReference type="GeneID" id="56029108"/>
<organism evidence="4 5">
    <name type="scientific">Halorarum halophilum</name>
    <dbReference type="NCBI Taxonomy" id="2743090"/>
    <lineage>
        <taxon>Archaea</taxon>
        <taxon>Methanobacteriati</taxon>
        <taxon>Methanobacteriota</taxon>
        <taxon>Stenosarchaea group</taxon>
        <taxon>Halobacteria</taxon>
        <taxon>Halobacteriales</taxon>
        <taxon>Haloferacaceae</taxon>
        <taxon>Halorarum</taxon>
    </lineage>
</organism>
<feature type="domain" description="Fumarylacetoacetase-like C-terminal" evidence="3">
    <location>
        <begin position="108"/>
        <end position="285"/>
    </location>
</feature>
<dbReference type="InterPro" id="IPR036663">
    <property type="entry name" value="Fumarylacetoacetase_C_sf"/>
</dbReference>
<dbReference type="GO" id="GO:0046872">
    <property type="term" value="F:metal ion binding"/>
    <property type="evidence" value="ECO:0007669"/>
    <property type="project" value="UniProtKB-KW"/>
</dbReference>
<comment type="similarity">
    <text evidence="1">Belongs to the FAH family.</text>
</comment>
<protein>
    <submittedName>
        <fullName evidence="4">Fumarylacetoacetate hydrolase family protein</fullName>
    </submittedName>
</protein>
<name>A0A7D5GXI0_9EURY</name>
<evidence type="ECO:0000256" key="1">
    <source>
        <dbReference type="ARBA" id="ARBA00010211"/>
    </source>
</evidence>
<dbReference type="Pfam" id="PF01557">
    <property type="entry name" value="FAA_hydrolase"/>
    <property type="match status" value="1"/>
</dbReference>
<dbReference type="OrthoDB" id="38993at2157"/>
<dbReference type="AlphaFoldDB" id="A0A7D5GXI0"/>
<keyword evidence="4" id="KW-0378">Hydrolase</keyword>
<dbReference type="EMBL" id="CP058529">
    <property type="protein sequence ID" value="QLG27809.1"/>
    <property type="molecule type" value="Genomic_DNA"/>
</dbReference>
<dbReference type="Proteomes" id="UP000509750">
    <property type="component" value="Chromosome"/>
</dbReference>